<protein>
    <recommendedName>
        <fullName evidence="1">UspA domain-containing protein</fullName>
    </recommendedName>
</protein>
<dbReference type="RefSeq" id="WP_039373079.1">
    <property type="nucleotide sequence ID" value="NZ_JWTA01000021.1"/>
</dbReference>
<organism evidence="2 3">
    <name type="scientific">Chryseobacterium taiwanense</name>
    <dbReference type="NCBI Taxonomy" id="363331"/>
    <lineage>
        <taxon>Bacteria</taxon>
        <taxon>Pseudomonadati</taxon>
        <taxon>Bacteroidota</taxon>
        <taxon>Flavobacteriia</taxon>
        <taxon>Flavobacteriales</taxon>
        <taxon>Weeksellaceae</taxon>
        <taxon>Chryseobacterium group</taxon>
        <taxon>Chryseobacterium</taxon>
    </lineage>
</organism>
<dbReference type="Gene3D" id="3.40.50.12370">
    <property type="match status" value="1"/>
</dbReference>
<feature type="domain" description="UspA" evidence="1">
    <location>
        <begin position="1"/>
        <end position="148"/>
    </location>
</feature>
<dbReference type="CDD" id="cd00293">
    <property type="entry name" value="USP-like"/>
    <property type="match status" value="1"/>
</dbReference>
<dbReference type="EMBL" id="JWTA01000021">
    <property type="protein sequence ID" value="KIC61301.1"/>
    <property type="molecule type" value="Genomic_DNA"/>
</dbReference>
<evidence type="ECO:0000313" key="2">
    <source>
        <dbReference type="EMBL" id="KIC61301.1"/>
    </source>
</evidence>
<dbReference type="SUPFAM" id="SSF52402">
    <property type="entry name" value="Adenine nucleotide alpha hydrolases-like"/>
    <property type="match status" value="2"/>
</dbReference>
<dbReference type="AlphaFoldDB" id="A0A0B4D3S7"/>
<dbReference type="InterPro" id="IPR006016">
    <property type="entry name" value="UspA"/>
</dbReference>
<evidence type="ECO:0000313" key="3">
    <source>
        <dbReference type="Proteomes" id="UP000031167"/>
    </source>
</evidence>
<accession>A0A0B4D3S7</accession>
<gene>
    <name evidence="2" type="ORF">RM51_18555</name>
</gene>
<keyword evidence="3" id="KW-1185">Reference proteome</keyword>
<dbReference type="OrthoDB" id="9788959at2"/>
<dbReference type="STRING" id="363331.RM51_18555"/>
<sequence>MRTILVPVDATSTTENAVKISADWAKQYGYEHIILLKTNNESVFEYLHIAEGHSFVNEESINMVLKDTEELLEKLSQIIIEKAPEVKVSTATTDMSLIRSINDIIKNQEQVELIILGSDDQTSVTNSFISENIIDIARTSPIKTLIIPNSYHYTPIKNILIPCDVESIAKLDRLFHYKSIIHQKDIHLSLLNINKKANSDGTDSKKEELEKYIHENLNDIPNSIHYSFDENIINGILSFASSNKTDLVIALPGKHSFIYYLANRSISEGIYQNASQPVLILK</sequence>
<dbReference type="Pfam" id="PF00582">
    <property type="entry name" value="Usp"/>
    <property type="match status" value="1"/>
</dbReference>
<reference evidence="2 3" key="1">
    <citation type="submission" date="2014-12" db="EMBL/GenBank/DDBJ databases">
        <title>Genome sequencing of Chryseobacterium taiwanense TPW19.</title>
        <authorList>
            <person name="Tan P.W."/>
            <person name="Chan K.-G."/>
        </authorList>
    </citation>
    <scope>NUCLEOTIDE SEQUENCE [LARGE SCALE GENOMIC DNA]</scope>
    <source>
        <strain evidence="2 3">TPW19</strain>
    </source>
</reference>
<name>A0A0B4D3S7_9FLAO</name>
<dbReference type="Proteomes" id="UP000031167">
    <property type="component" value="Unassembled WGS sequence"/>
</dbReference>
<evidence type="ECO:0000259" key="1">
    <source>
        <dbReference type="Pfam" id="PF00582"/>
    </source>
</evidence>
<proteinExistence type="predicted"/>
<comment type="caution">
    <text evidence="2">The sequence shown here is derived from an EMBL/GenBank/DDBJ whole genome shotgun (WGS) entry which is preliminary data.</text>
</comment>